<dbReference type="AlphaFoldDB" id="A0A494Z7H1"/>
<evidence type="ECO:0000256" key="2">
    <source>
        <dbReference type="ARBA" id="ARBA00023015"/>
    </source>
</evidence>
<dbReference type="Gene3D" id="1.10.10.10">
    <property type="entry name" value="Winged helix-like DNA-binding domain superfamily/Winged helix DNA-binding domain"/>
    <property type="match status" value="1"/>
</dbReference>
<gene>
    <name evidence="6" type="ORF">D8M05_00035</name>
</gene>
<reference evidence="6 7" key="1">
    <citation type="journal article" date="2015" name="Antonie Van Leeuwenhoek">
        <title>Oceanobacillus bengalensis sp. nov., a bacterium isolated from seawater of the Bay of Bengal.</title>
        <authorList>
            <person name="Yongchang O."/>
            <person name="Xiang W."/>
            <person name="Wang G."/>
        </authorList>
    </citation>
    <scope>NUCLEOTIDE SEQUENCE [LARGE SCALE GENOMIC DNA]</scope>
    <source>
        <strain evidence="6 7">MCCC 1K00260</strain>
    </source>
</reference>
<evidence type="ECO:0000256" key="1">
    <source>
        <dbReference type="ARBA" id="ARBA00009437"/>
    </source>
</evidence>
<sequence>MSIEQLTYIVEVAKSKSLAAAAKNLNISQSALSQAITKLESELNVKIFIRSRAGVITTREGDRLIEKAQNVLYSIFQLKKEANQINNFNDSLRISLIPGLISPIVDTYLSFKEKGSNLKIEVNEKASLKIVEDIKNDEIDTGFIAVNKGNFDLVTGLQFTPITEGKLLVYASERSGLTHSNKSILPDVLKEQQFVLYKDEYVLDFVSNFQRLFGPIDIFFQTTNLEIINKAVVEHGAVTIGHDISTKFQHPTLSSKRVKALDTGDLFDTSFKFGWIKKFDYKLSEEAKLYIEEVNSILM</sequence>
<comment type="similarity">
    <text evidence="1">Belongs to the LysR transcriptional regulatory family.</text>
</comment>
<dbReference type="InterPro" id="IPR036388">
    <property type="entry name" value="WH-like_DNA-bd_sf"/>
</dbReference>
<dbReference type="SUPFAM" id="SSF46785">
    <property type="entry name" value="Winged helix' DNA-binding domain"/>
    <property type="match status" value="1"/>
</dbReference>
<comment type="caution">
    <text evidence="6">The sequence shown here is derived from an EMBL/GenBank/DDBJ whole genome shotgun (WGS) entry which is preliminary data.</text>
</comment>
<protein>
    <submittedName>
        <fullName evidence="6">LysR family transcriptional regulator</fullName>
    </submittedName>
</protein>
<dbReference type="SUPFAM" id="SSF53850">
    <property type="entry name" value="Periplasmic binding protein-like II"/>
    <property type="match status" value="1"/>
</dbReference>
<dbReference type="PANTHER" id="PTHR30346">
    <property type="entry name" value="TRANSCRIPTIONAL DUAL REGULATOR HCAR-RELATED"/>
    <property type="match status" value="1"/>
</dbReference>
<dbReference type="EMBL" id="RBZO01000001">
    <property type="protein sequence ID" value="RKQ18543.1"/>
    <property type="molecule type" value="Genomic_DNA"/>
</dbReference>
<keyword evidence="2" id="KW-0805">Transcription regulation</keyword>
<evidence type="ECO:0000256" key="3">
    <source>
        <dbReference type="ARBA" id="ARBA00023125"/>
    </source>
</evidence>
<keyword evidence="3" id="KW-0238">DNA-binding</keyword>
<dbReference type="InterPro" id="IPR000847">
    <property type="entry name" value="LysR_HTH_N"/>
</dbReference>
<dbReference type="InterPro" id="IPR036390">
    <property type="entry name" value="WH_DNA-bd_sf"/>
</dbReference>
<name>A0A494Z7H1_9BACI</name>
<keyword evidence="4" id="KW-0804">Transcription</keyword>
<dbReference type="CDD" id="cd05466">
    <property type="entry name" value="PBP2_LTTR_substrate"/>
    <property type="match status" value="1"/>
</dbReference>
<dbReference type="RefSeq" id="WP_121127515.1">
    <property type="nucleotide sequence ID" value="NZ_JBHUFK010000020.1"/>
</dbReference>
<dbReference type="GO" id="GO:0032993">
    <property type="term" value="C:protein-DNA complex"/>
    <property type="evidence" value="ECO:0007669"/>
    <property type="project" value="TreeGrafter"/>
</dbReference>
<dbReference type="Proteomes" id="UP000281813">
    <property type="component" value="Unassembled WGS sequence"/>
</dbReference>
<proteinExistence type="inferred from homology"/>
<evidence type="ECO:0000313" key="6">
    <source>
        <dbReference type="EMBL" id="RKQ18543.1"/>
    </source>
</evidence>
<dbReference type="PROSITE" id="PS50931">
    <property type="entry name" value="HTH_LYSR"/>
    <property type="match status" value="1"/>
</dbReference>
<evidence type="ECO:0000259" key="5">
    <source>
        <dbReference type="PROSITE" id="PS50931"/>
    </source>
</evidence>
<evidence type="ECO:0000256" key="4">
    <source>
        <dbReference type="ARBA" id="ARBA00023163"/>
    </source>
</evidence>
<dbReference type="PANTHER" id="PTHR30346:SF0">
    <property type="entry name" value="HCA OPERON TRANSCRIPTIONAL ACTIVATOR HCAR"/>
    <property type="match status" value="1"/>
</dbReference>
<organism evidence="6 7">
    <name type="scientific">Oceanobacillus bengalensis</name>
    <dbReference type="NCBI Taxonomy" id="1435466"/>
    <lineage>
        <taxon>Bacteria</taxon>
        <taxon>Bacillati</taxon>
        <taxon>Bacillota</taxon>
        <taxon>Bacilli</taxon>
        <taxon>Bacillales</taxon>
        <taxon>Bacillaceae</taxon>
        <taxon>Oceanobacillus</taxon>
    </lineage>
</organism>
<dbReference type="Pfam" id="PF00126">
    <property type="entry name" value="HTH_1"/>
    <property type="match status" value="1"/>
</dbReference>
<dbReference type="FunFam" id="1.10.10.10:FF:000001">
    <property type="entry name" value="LysR family transcriptional regulator"/>
    <property type="match status" value="1"/>
</dbReference>
<keyword evidence="7" id="KW-1185">Reference proteome</keyword>
<accession>A0A494Z7H1</accession>
<dbReference type="GO" id="GO:0003700">
    <property type="term" value="F:DNA-binding transcription factor activity"/>
    <property type="evidence" value="ECO:0007669"/>
    <property type="project" value="InterPro"/>
</dbReference>
<dbReference type="OrthoDB" id="9803735at2"/>
<evidence type="ECO:0000313" key="7">
    <source>
        <dbReference type="Proteomes" id="UP000281813"/>
    </source>
</evidence>
<dbReference type="InterPro" id="IPR005119">
    <property type="entry name" value="LysR_subst-bd"/>
</dbReference>
<dbReference type="Pfam" id="PF03466">
    <property type="entry name" value="LysR_substrate"/>
    <property type="match status" value="1"/>
</dbReference>
<feature type="domain" description="HTH lysR-type" evidence="5">
    <location>
        <begin position="1"/>
        <end position="58"/>
    </location>
</feature>
<dbReference type="GO" id="GO:0003677">
    <property type="term" value="F:DNA binding"/>
    <property type="evidence" value="ECO:0007669"/>
    <property type="project" value="UniProtKB-KW"/>
</dbReference>
<dbReference type="PRINTS" id="PR00039">
    <property type="entry name" value="HTHLYSR"/>
</dbReference>
<dbReference type="Gene3D" id="3.40.190.290">
    <property type="match status" value="1"/>
</dbReference>